<dbReference type="PANTHER" id="PTHR10953">
    <property type="entry name" value="UBIQUITIN-ACTIVATING ENZYME E1"/>
    <property type="match status" value="1"/>
</dbReference>
<dbReference type="SUPFAM" id="SSF69572">
    <property type="entry name" value="Activating enzymes of the ubiquitin-like proteins"/>
    <property type="match status" value="1"/>
</dbReference>
<dbReference type="PANTHER" id="PTHR10953:SF102">
    <property type="entry name" value="ADENYLYLTRANSFERASE AND SULFURTRANSFERASE MOCS3"/>
    <property type="match status" value="1"/>
</dbReference>
<dbReference type="GO" id="GO:0016779">
    <property type="term" value="F:nucleotidyltransferase activity"/>
    <property type="evidence" value="ECO:0007669"/>
    <property type="project" value="UniProtKB-KW"/>
</dbReference>
<dbReference type="OrthoDB" id="9804286at2"/>
<organism evidence="2 3">
    <name type="scientific">Lactococcus allomyrinae</name>
    <dbReference type="NCBI Taxonomy" id="2419773"/>
    <lineage>
        <taxon>Bacteria</taxon>
        <taxon>Bacillati</taxon>
        <taxon>Bacillota</taxon>
        <taxon>Bacilli</taxon>
        <taxon>Lactobacillales</taxon>
        <taxon>Streptococcaceae</taxon>
        <taxon>Lactococcus</taxon>
    </lineage>
</organism>
<reference evidence="2 3" key="1">
    <citation type="submission" date="2018-09" db="EMBL/GenBank/DDBJ databases">
        <title>Genome sequencing of strain 1JSPR-7.</title>
        <authorList>
            <person name="Heo J."/>
            <person name="Kim S.-J."/>
            <person name="Kwon S.-W."/>
        </authorList>
    </citation>
    <scope>NUCLEOTIDE SEQUENCE [LARGE SCALE GENOMIC DNA]</scope>
    <source>
        <strain evidence="2 3">1JSPR-7</strain>
    </source>
</reference>
<accession>A0A387BG11</accession>
<dbReference type="EMBL" id="CP032627">
    <property type="protein sequence ID" value="AYG01072.1"/>
    <property type="molecule type" value="Genomic_DNA"/>
</dbReference>
<proteinExistence type="predicted"/>
<dbReference type="RefSeq" id="WP_120772455.1">
    <property type="nucleotide sequence ID" value="NZ_CP032627.1"/>
</dbReference>
<feature type="domain" description="THIF-type NAD/FAD binding fold" evidence="1">
    <location>
        <begin position="116"/>
        <end position="352"/>
    </location>
</feature>
<keyword evidence="2" id="KW-0548">Nucleotidyltransferase</keyword>
<name>A0A387BG11_9LACT</name>
<sequence length="370" mass="41744">MYKKPQIKAVHGVLVLESVIRIGSGLDYAIEIDNPNQKYTKFIHSLSGIDTVEEIIKNNPSLNSDEILEALETLDSYGYLEDAEDDRNNLFSDDELNKYKVNLNFFSTLKSSNKYEIQNKLKNSRILILGLGGIGSNICISLCELGIGNITAVDFDTVDSSNLNRQLLYDEVHIGRLKTEAAAERVHQFNSSVNFKAISQEISSFEDVKRIVKKEKYDAVVNVADYPTGYIDSWVNRVCVEYKIPLFAASVSKKWGRVYSVIPHETACYQCQCLEEERKNPNYLKELEAIKKTSGAETSRYRTPNGALGPACLFQGYFVGYEILRLILFGSKALTTNNKRFNIDFMSFSQNFDELIKFDDCPVCGGKNNG</sequence>
<dbReference type="Proteomes" id="UP000269374">
    <property type="component" value="Chromosome"/>
</dbReference>
<dbReference type="InterPro" id="IPR035985">
    <property type="entry name" value="Ubiquitin-activating_enz"/>
</dbReference>
<dbReference type="GO" id="GO:0005737">
    <property type="term" value="C:cytoplasm"/>
    <property type="evidence" value="ECO:0007669"/>
    <property type="project" value="TreeGrafter"/>
</dbReference>
<keyword evidence="3" id="KW-1185">Reference proteome</keyword>
<protein>
    <submittedName>
        <fullName evidence="2">ThiF family adenylyltransferase</fullName>
    </submittedName>
</protein>
<evidence type="ECO:0000313" key="3">
    <source>
        <dbReference type="Proteomes" id="UP000269374"/>
    </source>
</evidence>
<dbReference type="AlphaFoldDB" id="A0A387BG11"/>
<evidence type="ECO:0000313" key="2">
    <source>
        <dbReference type="EMBL" id="AYG01072.1"/>
    </source>
</evidence>
<dbReference type="KEGG" id="lact:D7I46_08205"/>
<keyword evidence="2" id="KW-0808">Transferase</keyword>
<dbReference type="Pfam" id="PF00899">
    <property type="entry name" value="ThiF"/>
    <property type="match status" value="1"/>
</dbReference>
<dbReference type="InterPro" id="IPR000594">
    <property type="entry name" value="ThiF_NAD_FAD-bd"/>
</dbReference>
<gene>
    <name evidence="2" type="ORF">D7I46_08205</name>
</gene>
<dbReference type="GO" id="GO:0004792">
    <property type="term" value="F:thiosulfate-cyanide sulfurtransferase activity"/>
    <property type="evidence" value="ECO:0007669"/>
    <property type="project" value="TreeGrafter"/>
</dbReference>
<dbReference type="InterPro" id="IPR045886">
    <property type="entry name" value="ThiF/MoeB/HesA"/>
</dbReference>
<dbReference type="Gene3D" id="3.40.50.720">
    <property type="entry name" value="NAD(P)-binding Rossmann-like Domain"/>
    <property type="match status" value="1"/>
</dbReference>
<evidence type="ECO:0000259" key="1">
    <source>
        <dbReference type="Pfam" id="PF00899"/>
    </source>
</evidence>
<dbReference type="GO" id="GO:0008641">
    <property type="term" value="F:ubiquitin-like modifier activating enzyme activity"/>
    <property type="evidence" value="ECO:0007669"/>
    <property type="project" value="InterPro"/>
</dbReference>